<feature type="transmembrane region" description="Helical" evidence="1">
    <location>
        <begin position="123"/>
        <end position="145"/>
    </location>
</feature>
<accession>A0AAW8JPH0</accession>
<dbReference type="RefSeq" id="WP_308957560.1">
    <property type="nucleotide sequence ID" value="NZ_JAVICY010000070.1"/>
</dbReference>
<proteinExistence type="predicted"/>
<dbReference type="EMBL" id="JAVIDA010000069">
    <property type="protein sequence ID" value="MDQ9073824.1"/>
    <property type="molecule type" value="Genomic_DNA"/>
</dbReference>
<protein>
    <submittedName>
        <fullName evidence="2">Uncharacterized protein</fullName>
    </submittedName>
</protein>
<keyword evidence="1" id="KW-1133">Transmembrane helix</keyword>
<comment type="caution">
    <text evidence="2">The sequence shown here is derived from an EMBL/GenBank/DDBJ whole genome shotgun (WGS) entry which is preliminary data.</text>
</comment>
<feature type="transmembrane region" description="Helical" evidence="1">
    <location>
        <begin position="41"/>
        <end position="60"/>
    </location>
</feature>
<evidence type="ECO:0000313" key="3">
    <source>
        <dbReference type="Proteomes" id="UP001243195"/>
    </source>
</evidence>
<keyword evidence="1" id="KW-0472">Membrane</keyword>
<feature type="transmembrane region" description="Helical" evidence="1">
    <location>
        <begin position="12"/>
        <end position="35"/>
    </location>
</feature>
<reference evidence="2" key="1">
    <citation type="submission" date="2023-08" db="EMBL/GenBank/DDBJ databases">
        <title>Emergence of clinically-relevant ST2 carbapenem-resistant Acinetobacter baumannii strains in hospital sewages in Zhejiang, East of China.</title>
        <authorList>
            <person name="Kaichao C."/>
            <person name="Zhang R."/>
        </authorList>
    </citation>
    <scope>NUCLEOTIDE SEQUENCE</scope>
    <source>
        <strain evidence="2">M-SY-60</strain>
    </source>
</reference>
<dbReference type="AlphaFoldDB" id="A0AAW8JPH0"/>
<sequence length="150" mass="17618">MKMNFYVLSKLLSNTTTFLYAGYIAFALSTLSILLKGWHQLDLYLLLLVNFTLIFVHHYLSFRVKFDADLLIILADQLDEKDNENVEQLLQITEKLDKSLGYFKLIAKDKIGRNWEIRFKGCLFLLKIQIILLILQYLVLIVLLFKLLTQ</sequence>
<evidence type="ECO:0000313" key="2">
    <source>
        <dbReference type="EMBL" id="MDQ9073824.1"/>
    </source>
</evidence>
<name>A0AAW8JPH0_9GAMM</name>
<dbReference type="Proteomes" id="UP001243195">
    <property type="component" value="Unassembled WGS sequence"/>
</dbReference>
<organism evidence="2 3">
    <name type="scientific">Acinetobacter gerneri</name>
    <dbReference type="NCBI Taxonomy" id="202952"/>
    <lineage>
        <taxon>Bacteria</taxon>
        <taxon>Pseudomonadati</taxon>
        <taxon>Pseudomonadota</taxon>
        <taxon>Gammaproteobacteria</taxon>
        <taxon>Moraxellales</taxon>
        <taxon>Moraxellaceae</taxon>
        <taxon>Acinetobacter</taxon>
    </lineage>
</organism>
<gene>
    <name evidence="2" type="ORF">RFH51_20585</name>
</gene>
<keyword evidence="1" id="KW-0812">Transmembrane</keyword>
<evidence type="ECO:0000256" key="1">
    <source>
        <dbReference type="SAM" id="Phobius"/>
    </source>
</evidence>